<protein>
    <submittedName>
        <fullName evidence="1">Uncharacterized protein</fullName>
    </submittedName>
</protein>
<dbReference type="EMBL" id="KB908482">
    <property type="protein sequence ID" value="EOA91040.1"/>
    <property type="molecule type" value="Genomic_DNA"/>
</dbReference>
<evidence type="ECO:0000313" key="1">
    <source>
        <dbReference type="EMBL" id="EOA91040.1"/>
    </source>
</evidence>
<reference evidence="1 2" key="2">
    <citation type="journal article" date="2013" name="PLoS Genet.">
        <title>Comparative genome structure, secondary metabolite, and effector coding capacity across Cochliobolus pathogens.</title>
        <authorList>
            <person name="Condon B.J."/>
            <person name="Leng Y."/>
            <person name="Wu D."/>
            <person name="Bushley K.E."/>
            <person name="Ohm R.A."/>
            <person name="Otillar R."/>
            <person name="Martin J."/>
            <person name="Schackwitz W."/>
            <person name="Grimwood J."/>
            <person name="MohdZainudin N."/>
            <person name="Xue C."/>
            <person name="Wang R."/>
            <person name="Manning V.A."/>
            <person name="Dhillon B."/>
            <person name="Tu Z.J."/>
            <person name="Steffenson B.J."/>
            <person name="Salamov A."/>
            <person name="Sun H."/>
            <person name="Lowry S."/>
            <person name="LaButti K."/>
            <person name="Han J."/>
            <person name="Copeland A."/>
            <person name="Lindquist E."/>
            <person name="Barry K."/>
            <person name="Schmutz J."/>
            <person name="Baker S.E."/>
            <person name="Ciuffetti L.M."/>
            <person name="Grigoriev I.V."/>
            <person name="Zhong S."/>
            <person name="Turgeon B.G."/>
        </authorList>
    </citation>
    <scope>NUCLEOTIDE SEQUENCE [LARGE SCALE GENOMIC DNA]</scope>
    <source>
        <strain evidence="2">28A</strain>
    </source>
</reference>
<gene>
    <name evidence="1" type="ORF">SETTUDRAFT_166891</name>
</gene>
<dbReference type="HOGENOM" id="CLU_1714418_0_0_1"/>
<keyword evidence="2" id="KW-1185">Reference proteome</keyword>
<dbReference type="AlphaFoldDB" id="R0J258"/>
<accession>R0J258</accession>
<dbReference type="GeneID" id="19399967"/>
<reference evidence="1 2" key="1">
    <citation type="journal article" date="2012" name="PLoS Pathog.">
        <title>Diverse lifestyles and strategies of plant pathogenesis encoded in the genomes of eighteen Dothideomycetes fungi.</title>
        <authorList>
            <person name="Ohm R.A."/>
            <person name="Feau N."/>
            <person name="Henrissat B."/>
            <person name="Schoch C.L."/>
            <person name="Horwitz B.A."/>
            <person name="Barry K.W."/>
            <person name="Condon B.J."/>
            <person name="Copeland A.C."/>
            <person name="Dhillon B."/>
            <person name="Glaser F."/>
            <person name="Hesse C.N."/>
            <person name="Kosti I."/>
            <person name="LaButti K."/>
            <person name="Lindquist E.A."/>
            <person name="Lucas S."/>
            <person name="Salamov A.A."/>
            <person name="Bradshaw R.E."/>
            <person name="Ciuffetti L."/>
            <person name="Hamelin R.C."/>
            <person name="Kema G.H.J."/>
            <person name="Lawrence C."/>
            <person name="Scott J.A."/>
            <person name="Spatafora J.W."/>
            <person name="Turgeon B.G."/>
            <person name="de Wit P.J.G.M."/>
            <person name="Zhong S."/>
            <person name="Goodwin S.B."/>
            <person name="Grigoriev I.V."/>
        </authorList>
    </citation>
    <scope>NUCLEOTIDE SEQUENCE [LARGE SCALE GENOMIC DNA]</scope>
    <source>
        <strain evidence="2">28A</strain>
    </source>
</reference>
<dbReference type="Gene3D" id="3.30.9.10">
    <property type="entry name" value="D-Amino Acid Oxidase, subunit A, domain 2"/>
    <property type="match status" value="1"/>
</dbReference>
<proteinExistence type="predicted"/>
<dbReference type="OrthoDB" id="2219495at2759"/>
<name>R0J258_EXST2</name>
<dbReference type="Proteomes" id="UP000016935">
    <property type="component" value="Unassembled WGS sequence"/>
</dbReference>
<dbReference type="RefSeq" id="XP_008021707.1">
    <property type="nucleotide sequence ID" value="XM_008023516.1"/>
</dbReference>
<organism evidence="1 2">
    <name type="scientific">Exserohilum turcicum (strain 28A)</name>
    <name type="common">Northern leaf blight fungus</name>
    <name type="synonym">Setosphaeria turcica</name>
    <dbReference type="NCBI Taxonomy" id="671987"/>
    <lineage>
        <taxon>Eukaryota</taxon>
        <taxon>Fungi</taxon>
        <taxon>Dikarya</taxon>
        <taxon>Ascomycota</taxon>
        <taxon>Pezizomycotina</taxon>
        <taxon>Dothideomycetes</taxon>
        <taxon>Pleosporomycetidae</taxon>
        <taxon>Pleosporales</taxon>
        <taxon>Pleosporineae</taxon>
        <taxon>Pleosporaceae</taxon>
        <taxon>Exserohilum</taxon>
    </lineage>
</organism>
<evidence type="ECO:0000313" key="2">
    <source>
        <dbReference type="Proteomes" id="UP000016935"/>
    </source>
</evidence>
<sequence>MVCRNKLSKIMWVEYRDECFSHLAIVVTAGIGTQVSARSWPFAHNRLTDDEVAALRGIPVTCARDMGFLFGPDSRPSAGRKSTCWIADTAACRLRSGHALLVMGVSGSSGPGENDVVGGTWVINVVSSPDANKEYWGGAGGAREGRKRRDVWP</sequence>
<dbReference type="STRING" id="671987.R0J258"/>